<dbReference type="FunFam" id="1.10.510.10:FF:000453">
    <property type="entry name" value="LRR receptor-like serine/threonine-protein kinase HSL2"/>
    <property type="match status" value="1"/>
</dbReference>
<evidence type="ECO:0000256" key="15">
    <source>
        <dbReference type="ARBA" id="ARBA00022741"/>
    </source>
</evidence>
<evidence type="ECO:0000256" key="21">
    <source>
        <dbReference type="ARBA" id="ARBA00023136"/>
    </source>
</evidence>
<keyword evidence="17" id="KW-0418">Kinase</keyword>
<dbReference type="Pfam" id="PF00069">
    <property type="entry name" value="Pkinase"/>
    <property type="match status" value="1"/>
</dbReference>
<dbReference type="EMBL" id="LUHQ01000005">
    <property type="protein sequence ID" value="OAO91750.1"/>
    <property type="molecule type" value="Genomic_DNA"/>
</dbReference>
<feature type="binding site" evidence="28">
    <location>
        <position position="659"/>
    </location>
    <ligand>
        <name>ATP</name>
        <dbReference type="ChEBI" id="CHEBI:30616"/>
    </ligand>
</feature>
<feature type="signal peptide" evidence="30">
    <location>
        <begin position="1"/>
        <end position="24"/>
    </location>
</feature>
<evidence type="ECO:0000313" key="34">
    <source>
        <dbReference type="Proteomes" id="UP000078284"/>
    </source>
</evidence>
<dbReference type="SUPFAM" id="SSF57667">
    <property type="entry name" value="beta-beta-alpha zinc fingers"/>
    <property type="match status" value="1"/>
</dbReference>
<keyword evidence="8" id="KW-0507">mRNA processing</keyword>
<dbReference type="SMART" id="SM00451">
    <property type="entry name" value="ZnF_U1"/>
    <property type="match status" value="1"/>
</dbReference>
<dbReference type="Pfam" id="PF00560">
    <property type="entry name" value="LRR_1"/>
    <property type="match status" value="4"/>
</dbReference>
<dbReference type="PANTHER" id="PTHR45974:SF23">
    <property type="entry name" value="PROTEIN KINASE DOMAIN-CONTAINING PROTEIN"/>
    <property type="match status" value="1"/>
</dbReference>
<dbReference type="Pfam" id="PF13855">
    <property type="entry name" value="LRR_8"/>
    <property type="match status" value="1"/>
</dbReference>
<dbReference type="InterPro" id="IPR008271">
    <property type="entry name" value="Ser/Thr_kinase_AS"/>
</dbReference>
<keyword evidence="20 29" id="KW-1133">Transmembrane helix</keyword>
<dbReference type="GO" id="GO:0006397">
    <property type="term" value="P:mRNA processing"/>
    <property type="evidence" value="ECO:0007669"/>
    <property type="project" value="UniProtKB-KW"/>
</dbReference>
<evidence type="ECO:0000256" key="18">
    <source>
        <dbReference type="ARBA" id="ARBA00022833"/>
    </source>
</evidence>
<dbReference type="InterPro" id="IPR000690">
    <property type="entry name" value="Matrin/U1-C_Znf_C2H2"/>
</dbReference>
<evidence type="ECO:0000313" key="33">
    <source>
        <dbReference type="EMBL" id="OAO91750.1"/>
    </source>
</evidence>
<dbReference type="FunFam" id="3.80.10.10:FF:000129">
    <property type="entry name" value="Leucine-rich repeat receptor-like kinase"/>
    <property type="match status" value="1"/>
</dbReference>
<proteinExistence type="inferred from homology"/>
<dbReference type="Gene3D" id="3.30.200.20">
    <property type="entry name" value="Phosphorylase Kinase, domain 1"/>
    <property type="match status" value="1"/>
</dbReference>
<evidence type="ECO:0000256" key="27">
    <source>
        <dbReference type="ARBA" id="ARBA00048679"/>
    </source>
</evidence>
<accession>A0A178UDQ7</accession>
<evidence type="ECO:0000256" key="20">
    <source>
        <dbReference type="ARBA" id="ARBA00022989"/>
    </source>
</evidence>
<evidence type="ECO:0000256" key="11">
    <source>
        <dbReference type="ARBA" id="ARBA00022723"/>
    </source>
</evidence>
<dbReference type="Pfam" id="PF08263">
    <property type="entry name" value="LRRNT_2"/>
    <property type="match status" value="1"/>
</dbReference>
<dbReference type="SUPFAM" id="SSF52058">
    <property type="entry name" value="L domain-like"/>
    <property type="match status" value="1"/>
</dbReference>
<feature type="domain" description="Matrin-type" evidence="32">
    <location>
        <begin position="982"/>
        <end position="1012"/>
    </location>
</feature>
<dbReference type="EC" id="2.7.11.1" evidence="5"/>
<evidence type="ECO:0000259" key="31">
    <source>
        <dbReference type="PROSITE" id="PS50011"/>
    </source>
</evidence>
<evidence type="ECO:0000256" key="3">
    <source>
        <dbReference type="ARBA" id="ARBA00008684"/>
    </source>
</evidence>
<dbReference type="SUPFAM" id="SSF56112">
    <property type="entry name" value="Protein kinase-like (PK-like)"/>
    <property type="match status" value="1"/>
</dbReference>
<dbReference type="PROSITE" id="PS00108">
    <property type="entry name" value="PROTEIN_KINASE_ST"/>
    <property type="match status" value="1"/>
</dbReference>
<evidence type="ECO:0000256" key="23">
    <source>
        <dbReference type="ARBA" id="ARBA00023180"/>
    </source>
</evidence>
<evidence type="ECO:0000256" key="19">
    <source>
        <dbReference type="ARBA" id="ARBA00022840"/>
    </source>
</evidence>
<evidence type="ECO:0000256" key="25">
    <source>
        <dbReference type="ARBA" id="ARBA00023242"/>
    </source>
</evidence>
<evidence type="ECO:0000256" key="28">
    <source>
        <dbReference type="PROSITE-ProRule" id="PRU10141"/>
    </source>
</evidence>
<dbReference type="SMART" id="SM01050">
    <property type="entry name" value="CactinC_cactus"/>
    <property type="match status" value="1"/>
</dbReference>
<keyword evidence="25" id="KW-0539">Nucleus</keyword>
<evidence type="ECO:0000256" key="14">
    <source>
        <dbReference type="ARBA" id="ARBA00022737"/>
    </source>
</evidence>
<dbReference type="AlphaFoldDB" id="A0A178UDQ7"/>
<evidence type="ECO:0000256" key="10">
    <source>
        <dbReference type="ARBA" id="ARBA00022692"/>
    </source>
</evidence>
<dbReference type="InterPro" id="IPR032675">
    <property type="entry name" value="LRR_dom_sf"/>
</dbReference>
<dbReference type="GO" id="GO:0008380">
    <property type="term" value="P:RNA splicing"/>
    <property type="evidence" value="ECO:0007669"/>
    <property type="project" value="UniProtKB-KW"/>
</dbReference>
<keyword evidence="15 28" id="KW-0547">Nucleotide-binding</keyword>
<dbReference type="Gene3D" id="3.80.10.10">
    <property type="entry name" value="Ribonuclease Inhibitor"/>
    <property type="match status" value="3"/>
</dbReference>
<dbReference type="PROSITE" id="PS00107">
    <property type="entry name" value="PROTEIN_KINASE_ATP"/>
    <property type="match status" value="1"/>
</dbReference>
<dbReference type="Gene3D" id="1.10.510.10">
    <property type="entry name" value="Transferase(Phosphotransferase) domain 1"/>
    <property type="match status" value="1"/>
</dbReference>
<dbReference type="PROSITE" id="PS50171">
    <property type="entry name" value="ZF_MATRIN"/>
    <property type="match status" value="1"/>
</dbReference>
<dbReference type="InterPro" id="IPR000719">
    <property type="entry name" value="Prot_kinase_dom"/>
</dbReference>
<organism evidence="33 34">
    <name type="scientific">Arabidopsis thaliana</name>
    <name type="common">Mouse-ear cress</name>
    <dbReference type="NCBI Taxonomy" id="3702"/>
    <lineage>
        <taxon>Eukaryota</taxon>
        <taxon>Viridiplantae</taxon>
        <taxon>Streptophyta</taxon>
        <taxon>Embryophyta</taxon>
        <taxon>Tracheophyta</taxon>
        <taxon>Spermatophyta</taxon>
        <taxon>Magnoliopsida</taxon>
        <taxon>eudicotyledons</taxon>
        <taxon>Gunneridae</taxon>
        <taxon>Pentapetalae</taxon>
        <taxon>rosids</taxon>
        <taxon>malvids</taxon>
        <taxon>Brassicales</taxon>
        <taxon>Brassicaceae</taxon>
        <taxon>Camelineae</taxon>
        <taxon>Arabidopsis</taxon>
    </lineage>
</organism>
<keyword evidence="9" id="KW-0808">Transferase</keyword>
<keyword evidence="13 30" id="KW-0732">Signal</keyword>
<dbReference type="InterPro" id="IPR011009">
    <property type="entry name" value="Kinase-like_dom_sf"/>
</dbReference>
<dbReference type="Pfam" id="PF12874">
    <property type="entry name" value="zf-met"/>
    <property type="match status" value="1"/>
</dbReference>
<dbReference type="GO" id="GO:0003676">
    <property type="term" value="F:nucleic acid binding"/>
    <property type="evidence" value="ECO:0007669"/>
    <property type="project" value="InterPro"/>
</dbReference>
<comment type="catalytic activity">
    <reaction evidence="27">
        <text>L-seryl-[protein] + ATP = O-phospho-L-seryl-[protein] + ADP + H(+)</text>
        <dbReference type="Rhea" id="RHEA:17989"/>
        <dbReference type="Rhea" id="RHEA-COMP:9863"/>
        <dbReference type="Rhea" id="RHEA-COMP:11604"/>
        <dbReference type="ChEBI" id="CHEBI:15378"/>
        <dbReference type="ChEBI" id="CHEBI:29999"/>
        <dbReference type="ChEBI" id="CHEBI:30616"/>
        <dbReference type="ChEBI" id="CHEBI:83421"/>
        <dbReference type="ChEBI" id="CHEBI:456216"/>
        <dbReference type="EC" id="2.7.11.1"/>
    </reaction>
</comment>
<dbReference type="InterPro" id="IPR003604">
    <property type="entry name" value="Matrin/U1-like-C_Znf_C2H2"/>
</dbReference>
<evidence type="ECO:0000256" key="8">
    <source>
        <dbReference type="ARBA" id="ARBA00022664"/>
    </source>
</evidence>
<evidence type="ECO:0000256" key="29">
    <source>
        <dbReference type="SAM" id="Phobius"/>
    </source>
</evidence>
<keyword evidence="23" id="KW-0325">Glycoprotein</keyword>
<keyword evidence="16" id="KW-0863">Zinc-finger</keyword>
<evidence type="ECO:0000256" key="13">
    <source>
        <dbReference type="ARBA" id="ARBA00022729"/>
    </source>
</evidence>
<comment type="similarity">
    <text evidence="4">Belongs to the SF3A2 family.</text>
</comment>
<keyword evidence="21 29" id="KW-0472">Membrane</keyword>
<evidence type="ECO:0000256" key="6">
    <source>
        <dbReference type="ARBA" id="ARBA00022527"/>
    </source>
</evidence>
<dbReference type="GO" id="GO:0008270">
    <property type="term" value="F:zinc ion binding"/>
    <property type="evidence" value="ECO:0007669"/>
    <property type="project" value="UniProtKB-KW"/>
</dbReference>
<dbReference type="GO" id="GO:0004674">
    <property type="term" value="F:protein serine/threonine kinase activity"/>
    <property type="evidence" value="ECO:0007669"/>
    <property type="project" value="UniProtKB-KW"/>
</dbReference>
<feature type="domain" description="Protein kinase" evidence="31">
    <location>
        <begin position="631"/>
        <end position="903"/>
    </location>
</feature>
<dbReference type="GO" id="GO:0005524">
    <property type="term" value="F:ATP binding"/>
    <property type="evidence" value="ECO:0007669"/>
    <property type="project" value="UniProtKB-UniRule"/>
</dbReference>
<dbReference type="PROSITE" id="PS51257">
    <property type="entry name" value="PROKAR_LIPOPROTEIN"/>
    <property type="match status" value="1"/>
</dbReference>
<evidence type="ECO:0000256" key="1">
    <source>
        <dbReference type="ARBA" id="ARBA00004123"/>
    </source>
</evidence>
<dbReference type="InterPro" id="IPR017441">
    <property type="entry name" value="Protein_kinase_ATP_BS"/>
</dbReference>
<sequence>MKEMMGVVGIILVLSSCCLSLLDAQEITHPTDVSALQYVHRKLKDPLNHLQDWKKTDPCASNWTGVICIPDPSDGFLHVKELRLLNMNLTGQLAPELGLLSNLTILNFMWNDLTGQIPPELGNLTHLIFLLLSGNQLTGSLPQELGSLSNLLILQIDYNEISGKLPTSLANLKKLKHFHMNNNSITGQIPPEYSTLTNVLHFLMDNNKLTGNLPPELAQMPSLRILQLDGSNFDGTEIPSSYGSIPNLVKLSLRNCNLEGPIPDLSKSPVLYYLDISSNKLTGEIPKNKFSANITTINLYNNLLTGSIPSNFSGLPRLQRLQVQNNKLSGEIPVIWENRILKAEEKLILDLRNNMFSNVSSVLLNPPSNVTVKLYGNPVCANVNAGKLADLCGISTLEVESPATSSETISTGDCKRQSCPVSENYDYVIGSPVACFCAAPLGIDLRLRSPSFSDFRPYKVSYMLDVASPKNLGINPYQISIDTFAWQSGPRLFMNMKIFPEYSELNSKFNSTEVQRIVDFFATFTLNTDDSLGPYEIISINTGAYKDVTIIFPKKSGMSIGVSVGIIIGAIAFFLVLSSLALVFFIKRSKRKRKTREVDMEQEHPLPKPPMNMESVKGYNFTELDSATSSFSDLSQIGRGGYGKVYKGHLPGGLVVAVKRAEQGSLQGQKEFFTEIELLSRLHHRNLVSLLGYCDQKGEQMLVYEYMPNGSLQDALSARFRQPLSLALRLRIALGSARGILYLHTEADPPIIHRDIKPSNILLDSKMNPKVADFGISKLIALDGGGVQRDHVTTIVKGTPGYVDPEYYLSHRLTEKSDVYSLGIVFLEILTGMRPISHGRNIVREVNEACDAGMMMSVIDRSMGQYSEECVKRFMELAIRCCQDNPEARPWMLEIVRELENIYGMIPKEEKPYSSPSVQSSASGMSGFAAASTRGSYTTFSEFTANQLNEAIDRRDRLRRLALDTINIAKDPYFKQNHYGSYECRLCATLHNNEGNYLVHTQGKKHQTNLAKRATLEAKNASAQPQPQPHKRKVSVRRTVKIGRPGYRVTKQYDPELKQRSILFQIEYPEIEDKIKPRHRFMSSYEQNVQPCDKKYQYLLIAAEPYETISFKVPSTEIDKSTKFFSHWDPDSKMFTLQVMRSNVMRRKRTHTVMKFEFEWLTSQVLFKVFAGCSGSPSKSEIFHFDLT</sequence>
<comment type="caution">
    <text evidence="33">The sequence shown here is derived from an EMBL/GenBank/DDBJ whole genome shotgun (WGS) entry which is preliminary data.</text>
</comment>
<keyword evidence="24" id="KW-0508">mRNA splicing</keyword>
<keyword evidence="10 29" id="KW-0812">Transmembrane</keyword>
<dbReference type="PANTHER" id="PTHR45974">
    <property type="entry name" value="RECEPTOR-LIKE PROTEIN 55"/>
    <property type="match status" value="1"/>
</dbReference>
<keyword evidence="14" id="KW-0677">Repeat</keyword>
<keyword evidence="18" id="KW-0862">Zinc</keyword>
<dbReference type="PROSITE" id="PS50011">
    <property type="entry name" value="PROTEIN_KINASE_DOM"/>
    <property type="match status" value="1"/>
</dbReference>
<keyword evidence="11" id="KW-0479">Metal-binding</keyword>
<evidence type="ECO:0000256" key="2">
    <source>
        <dbReference type="ARBA" id="ARBA00004167"/>
    </source>
</evidence>
<evidence type="ECO:0000256" key="24">
    <source>
        <dbReference type="ARBA" id="ARBA00023187"/>
    </source>
</evidence>
<comment type="catalytic activity">
    <reaction evidence="26">
        <text>L-threonyl-[protein] + ATP = O-phospho-L-threonyl-[protein] + ADP + H(+)</text>
        <dbReference type="Rhea" id="RHEA:46608"/>
        <dbReference type="Rhea" id="RHEA-COMP:11060"/>
        <dbReference type="Rhea" id="RHEA-COMP:11605"/>
        <dbReference type="ChEBI" id="CHEBI:15378"/>
        <dbReference type="ChEBI" id="CHEBI:30013"/>
        <dbReference type="ChEBI" id="CHEBI:30616"/>
        <dbReference type="ChEBI" id="CHEBI:61977"/>
        <dbReference type="ChEBI" id="CHEBI:456216"/>
        <dbReference type="EC" id="2.7.11.1"/>
    </reaction>
</comment>
<evidence type="ECO:0000256" key="17">
    <source>
        <dbReference type="ARBA" id="ARBA00022777"/>
    </source>
</evidence>
<keyword evidence="6" id="KW-0723">Serine/threonine-protein kinase</keyword>
<evidence type="ECO:0000256" key="7">
    <source>
        <dbReference type="ARBA" id="ARBA00022614"/>
    </source>
</evidence>
<dbReference type="Pfam" id="PF16835">
    <property type="entry name" value="SF3A2"/>
    <property type="match status" value="1"/>
</dbReference>
<comment type="similarity">
    <text evidence="3">Belongs to the protein kinase superfamily. Ser/Thr protein kinase family.</text>
</comment>
<keyword evidence="12" id="KW-0747">Spliceosome</keyword>
<gene>
    <name evidence="33" type="ordered locus">AXX17_At5g34580</name>
</gene>
<dbReference type="SMART" id="SM00220">
    <property type="entry name" value="S_TKc"/>
    <property type="match status" value="1"/>
</dbReference>
<dbReference type="GO" id="GO:0016020">
    <property type="term" value="C:membrane"/>
    <property type="evidence" value="ECO:0007669"/>
    <property type="project" value="UniProtKB-SubCell"/>
</dbReference>
<dbReference type="InterPro" id="IPR001611">
    <property type="entry name" value="Leu-rich_rpt"/>
</dbReference>
<evidence type="ECO:0000256" key="4">
    <source>
        <dbReference type="ARBA" id="ARBA00008995"/>
    </source>
</evidence>
<dbReference type="FunFam" id="2.60.40.2690:FF:000002">
    <property type="entry name" value="Splicing factor 3a subunit 2"/>
    <property type="match status" value="1"/>
</dbReference>
<dbReference type="Gene3D" id="2.60.40.2690">
    <property type="match status" value="1"/>
</dbReference>
<name>A0A178UDQ7_ARATH</name>
<keyword evidence="19 28" id="KW-0067">ATP-binding</keyword>
<protein>
    <recommendedName>
        <fullName evidence="5">non-specific serine/threonine protein kinase</fullName>
        <ecNumber evidence="5">2.7.11.1</ecNumber>
    </recommendedName>
</protein>
<dbReference type="Proteomes" id="UP000078284">
    <property type="component" value="Chromosome 5"/>
</dbReference>
<feature type="chain" id="PRO_5008093872" description="non-specific serine/threonine protein kinase" evidence="30">
    <location>
        <begin position="25"/>
        <end position="1188"/>
    </location>
</feature>
<evidence type="ECO:0000256" key="30">
    <source>
        <dbReference type="SAM" id="SignalP"/>
    </source>
</evidence>
<feature type="transmembrane region" description="Helical" evidence="29">
    <location>
        <begin position="560"/>
        <end position="586"/>
    </location>
</feature>
<evidence type="ECO:0000256" key="9">
    <source>
        <dbReference type="ARBA" id="ARBA00022679"/>
    </source>
</evidence>
<evidence type="ECO:0000256" key="12">
    <source>
        <dbReference type="ARBA" id="ARBA00022728"/>
    </source>
</evidence>
<keyword evidence="22" id="KW-0675">Receptor</keyword>
<evidence type="ECO:0000256" key="5">
    <source>
        <dbReference type="ARBA" id="ARBA00012513"/>
    </source>
</evidence>
<dbReference type="FunFam" id="3.80.10.10:FF:000383">
    <property type="entry name" value="Leucine-rich repeat receptor protein kinase EMS1"/>
    <property type="match status" value="1"/>
</dbReference>
<dbReference type="InterPro" id="IPR013087">
    <property type="entry name" value="Znf_C2H2_type"/>
</dbReference>
<evidence type="ECO:0000259" key="32">
    <source>
        <dbReference type="PROSITE" id="PS50171"/>
    </source>
</evidence>
<dbReference type="InterPro" id="IPR031781">
    <property type="entry name" value="SF3A2_dom"/>
</dbReference>
<evidence type="ECO:0000256" key="16">
    <source>
        <dbReference type="ARBA" id="ARBA00022771"/>
    </source>
</evidence>
<comment type="subcellular location">
    <subcellularLocation>
        <location evidence="2">Membrane</location>
        <topology evidence="2">Single-pass membrane protein</topology>
    </subcellularLocation>
    <subcellularLocation>
        <location evidence="1">Nucleus</location>
    </subcellularLocation>
</comment>
<dbReference type="ExpressionAtlas" id="A0A178UDQ7">
    <property type="expression patterns" value="baseline and differential"/>
</dbReference>
<dbReference type="InterPro" id="IPR013210">
    <property type="entry name" value="LRR_N_plant-typ"/>
</dbReference>
<dbReference type="FunFam" id="3.30.200.20:FF:000039">
    <property type="entry name" value="receptor-like protein kinase FERONIA"/>
    <property type="match status" value="1"/>
</dbReference>
<dbReference type="InterPro" id="IPR036236">
    <property type="entry name" value="Znf_C2H2_sf"/>
</dbReference>
<dbReference type="CDD" id="cd14066">
    <property type="entry name" value="STKc_IRAK"/>
    <property type="match status" value="1"/>
</dbReference>
<evidence type="ECO:0000256" key="22">
    <source>
        <dbReference type="ARBA" id="ARBA00023170"/>
    </source>
</evidence>
<evidence type="ECO:0000256" key="26">
    <source>
        <dbReference type="ARBA" id="ARBA00047899"/>
    </source>
</evidence>
<keyword evidence="7" id="KW-0433">Leucine-rich repeat</keyword>
<dbReference type="GO" id="GO:0005681">
    <property type="term" value="C:spliceosomal complex"/>
    <property type="evidence" value="ECO:0007669"/>
    <property type="project" value="UniProtKB-KW"/>
</dbReference>
<reference evidence="34" key="1">
    <citation type="journal article" date="2016" name="Proc. Natl. Acad. Sci. U.S.A.">
        <title>Chromosome-level assembly of Arabidopsis thaliana Ler reveals the extent of translocation and inversion polymorphisms.</title>
        <authorList>
            <person name="Zapata L."/>
            <person name="Ding J."/>
            <person name="Willing E.M."/>
            <person name="Hartwig B."/>
            <person name="Bezdan D."/>
            <person name="Jiao W.B."/>
            <person name="Patel V."/>
            <person name="Velikkakam James G."/>
            <person name="Koornneef M."/>
            <person name="Ossowski S."/>
            <person name="Schneeberger K."/>
        </authorList>
    </citation>
    <scope>NUCLEOTIDE SEQUENCE [LARGE SCALE GENOMIC DNA]</scope>
    <source>
        <strain evidence="34">cv. Landsberg erecta</strain>
    </source>
</reference>